<proteinExistence type="predicted"/>
<gene>
    <name evidence="2" type="ORF">J9317_18315</name>
</gene>
<feature type="transmembrane region" description="Helical" evidence="1">
    <location>
        <begin position="203"/>
        <end position="220"/>
    </location>
</feature>
<feature type="transmembrane region" description="Helical" evidence="1">
    <location>
        <begin position="226"/>
        <end position="244"/>
    </location>
</feature>
<organism evidence="2 3">
    <name type="scientific">Metabacillus flavus</name>
    <dbReference type="NCBI Taxonomy" id="2823519"/>
    <lineage>
        <taxon>Bacteria</taxon>
        <taxon>Bacillati</taxon>
        <taxon>Bacillota</taxon>
        <taxon>Bacilli</taxon>
        <taxon>Bacillales</taxon>
        <taxon>Bacillaceae</taxon>
        <taxon>Metabacillus</taxon>
    </lineage>
</organism>
<comment type="caution">
    <text evidence="2">The sequence shown here is derived from an EMBL/GenBank/DDBJ whole genome shotgun (WGS) entry which is preliminary data.</text>
</comment>
<evidence type="ECO:0000256" key="1">
    <source>
        <dbReference type="SAM" id="Phobius"/>
    </source>
</evidence>
<name>A0ABS5LJC1_9BACI</name>
<feature type="transmembrane region" description="Helical" evidence="1">
    <location>
        <begin position="35"/>
        <end position="54"/>
    </location>
</feature>
<feature type="transmembrane region" description="Helical" evidence="1">
    <location>
        <begin position="122"/>
        <end position="141"/>
    </location>
</feature>
<keyword evidence="1" id="KW-0812">Transmembrane</keyword>
<evidence type="ECO:0000313" key="2">
    <source>
        <dbReference type="EMBL" id="MBS2970701.1"/>
    </source>
</evidence>
<sequence length="457" mass="52061">MVYFLIWAAVLVLSFILFRKVSGSMSLLTPNLISITFYYSLLASTFIGSLLIVLNIDEHYMIELLSDDYFRYQGFFFICFIMVAMPLTMFLVSKLASFDGQKEFRSYMEAPVYREENGSQMFYLYAFFTMLSMGAIGYTILKIDTIPLLELLKGSDNLDQLRISASHGFGGSTVIRNIFGVALAPILSMITFIYFIQRKQYRWFVLFALTTGGALFLSVYDLSKAPIFFYMIMVLLLLIYLKIIKLTWFRLAVLAGLGAVLLVVMYVFIQGVTDPSSFLSYNRGPIGRILLSQVAPFYLHLDLFTDRLDLLNGRSLPSSLIGLYDMEQIRSARLAMEVFYPQRVEEGTAGVLNTLFAAEAYANFGYAGVIIGTIYVGFVIQLVYMIFIRLPKNPLFLALFVFFTVNIPRVVIGGFADFLLNTLWVSVLIILLTPYVLLLLFRMISKHRKNRLDEQPS</sequence>
<accession>A0ABS5LJC1</accession>
<protein>
    <submittedName>
        <fullName evidence="2">Oligosaccharide repeat unit polymerase</fullName>
    </submittedName>
</protein>
<evidence type="ECO:0000313" key="3">
    <source>
        <dbReference type="Proteomes" id="UP000682403"/>
    </source>
</evidence>
<feature type="transmembrane region" description="Helical" evidence="1">
    <location>
        <begin position="364"/>
        <end position="388"/>
    </location>
</feature>
<feature type="transmembrane region" description="Helical" evidence="1">
    <location>
        <begin position="174"/>
        <end position="196"/>
    </location>
</feature>
<dbReference type="NCBIfam" id="TIGR04370">
    <property type="entry name" value="glyco_rpt_poly"/>
    <property type="match status" value="1"/>
</dbReference>
<feature type="transmembrane region" description="Helical" evidence="1">
    <location>
        <begin position="6"/>
        <end position="28"/>
    </location>
</feature>
<feature type="transmembrane region" description="Helical" evidence="1">
    <location>
        <begin position="422"/>
        <end position="441"/>
    </location>
</feature>
<dbReference type="EMBL" id="JAGVRK010000001">
    <property type="protein sequence ID" value="MBS2970701.1"/>
    <property type="molecule type" value="Genomic_DNA"/>
</dbReference>
<dbReference type="RefSeq" id="WP_211561290.1">
    <property type="nucleotide sequence ID" value="NZ_JAGVRK010000001.1"/>
</dbReference>
<feature type="transmembrane region" description="Helical" evidence="1">
    <location>
        <begin position="251"/>
        <end position="269"/>
    </location>
</feature>
<keyword evidence="3" id="KW-1185">Reference proteome</keyword>
<reference evidence="2 3" key="1">
    <citation type="submission" date="2021-04" db="EMBL/GenBank/DDBJ databases">
        <title>Metabacillus sp. strain KIGAM252 whole genome sequence.</title>
        <authorList>
            <person name="Seo M.-J."/>
            <person name="Cho E.-S."/>
            <person name="Hwang C.Y."/>
            <person name="Yoon D.J."/>
        </authorList>
    </citation>
    <scope>NUCLEOTIDE SEQUENCE [LARGE SCALE GENOMIC DNA]</scope>
    <source>
        <strain evidence="2 3">KIGAM252</strain>
    </source>
</reference>
<keyword evidence="1" id="KW-0472">Membrane</keyword>
<dbReference type="Proteomes" id="UP000682403">
    <property type="component" value="Unassembled WGS sequence"/>
</dbReference>
<keyword evidence="1" id="KW-1133">Transmembrane helix</keyword>
<feature type="transmembrane region" description="Helical" evidence="1">
    <location>
        <begin position="74"/>
        <end position="92"/>
    </location>
</feature>
<feature type="transmembrane region" description="Helical" evidence="1">
    <location>
        <begin position="395"/>
        <end position="416"/>
    </location>
</feature>